<accession>A0AAE0UHI5</accession>
<evidence type="ECO:0000313" key="3">
    <source>
        <dbReference type="Proteomes" id="UP001281003"/>
    </source>
</evidence>
<feature type="chain" id="PRO_5042165304" evidence="1">
    <location>
        <begin position="21"/>
        <end position="390"/>
    </location>
</feature>
<proteinExistence type="predicted"/>
<reference evidence="2" key="1">
    <citation type="journal article" date="2023" name="Mol. Phylogenet. Evol.">
        <title>Genome-scale phylogeny and comparative genomics of the fungal order Sordariales.</title>
        <authorList>
            <person name="Hensen N."/>
            <person name="Bonometti L."/>
            <person name="Westerberg I."/>
            <person name="Brannstrom I.O."/>
            <person name="Guillou S."/>
            <person name="Cros-Aarteil S."/>
            <person name="Calhoun S."/>
            <person name="Haridas S."/>
            <person name="Kuo A."/>
            <person name="Mondo S."/>
            <person name="Pangilinan J."/>
            <person name="Riley R."/>
            <person name="LaButti K."/>
            <person name="Andreopoulos B."/>
            <person name="Lipzen A."/>
            <person name="Chen C."/>
            <person name="Yan M."/>
            <person name="Daum C."/>
            <person name="Ng V."/>
            <person name="Clum A."/>
            <person name="Steindorff A."/>
            <person name="Ohm R.A."/>
            <person name="Martin F."/>
            <person name="Silar P."/>
            <person name="Natvig D.O."/>
            <person name="Lalanne C."/>
            <person name="Gautier V."/>
            <person name="Ament-Velasquez S.L."/>
            <person name="Kruys A."/>
            <person name="Hutchinson M.I."/>
            <person name="Powell A.J."/>
            <person name="Barry K."/>
            <person name="Miller A.N."/>
            <person name="Grigoriev I.V."/>
            <person name="Debuchy R."/>
            <person name="Gladieux P."/>
            <person name="Hiltunen Thoren M."/>
            <person name="Johannesson H."/>
        </authorList>
    </citation>
    <scope>NUCLEOTIDE SEQUENCE</scope>
    <source>
        <strain evidence="2">FGSC 1904</strain>
    </source>
</reference>
<feature type="signal peptide" evidence="1">
    <location>
        <begin position="1"/>
        <end position="20"/>
    </location>
</feature>
<keyword evidence="3" id="KW-1185">Reference proteome</keyword>
<dbReference type="EMBL" id="JAUTDP010000001">
    <property type="protein sequence ID" value="KAK3403329.1"/>
    <property type="molecule type" value="Genomic_DNA"/>
</dbReference>
<dbReference type="PANTHER" id="PTHR38792:SF1">
    <property type="entry name" value="BNR_ASP-BOX REPEAT PROTEIN"/>
    <property type="match status" value="1"/>
</dbReference>
<organism evidence="2 3">
    <name type="scientific">Sordaria brevicollis</name>
    <dbReference type="NCBI Taxonomy" id="83679"/>
    <lineage>
        <taxon>Eukaryota</taxon>
        <taxon>Fungi</taxon>
        <taxon>Dikarya</taxon>
        <taxon>Ascomycota</taxon>
        <taxon>Pezizomycotina</taxon>
        <taxon>Sordariomycetes</taxon>
        <taxon>Sordariomycetidae</taxon>
        <taxon>Sordariales</taxon>
        <taxon>Sordariaceae</taxon>
        <taxon>Sordaria</taxon>
    </lineage>
</organism>
<evidence type="ECO:0000313" key="2">
    <source>
        <dbReference type="EMBL" id="KAK3403329.1"/>
    </source>
</evidence>
<sequence>MVNMKLPTLFLLSFAGAALAGSKCKPDPPPFSTFPRRIIYDPPAGKRASYPRHVELRDGTLLVTSSVIGGDFLNNRNSSFPVFESKDGGVHWKWISNITDQVNGWGMSAQPALLELSKPLGGFKPGTILFSGNSWSENGTRIDLYASTDRARTWQFVSHVAEGGRPNTTNGATPIWEPFLLEYDDELIVYYSDQRDPKHGQKLAHQRSKDLRNWGPLVNDVRYDEYLARPGMTVVAKIETIDKWILVHEFPVGNSSSYGVNYPVYYRIADEPTKFDSAPGIPIVIDGKLAPNASPYVVWSPAGGPNGTIVVSDADRSEIYTNRFGGDPDKWEMHAIEQPAAYSRALHIFRKHPEHLMVLGGATFDEGGPDELSLSVYDLKEILKTRIHPA</sequence>
<reference evidence="2" key="2">
    <citation type="submission" date="2023-07" db="EMBL/GenBank/DDBJ databases">
        <authorList>
            <consortium name="Lawrence Berkeley National Laboratory"/>
            <person name="Haridas S."/>
            <person name="Hensen N."/>
            <person name="Bonometti L."/>
            <person name="Westerberg I."/>
            <person name="Brannstrom I.O."/>
            <person name="Guillou S."/>
            <person name="Cros-Aarteil S."/>
            <person name="Calhoun S."/>
            <person name="Kuo A."/>
            <person name="Mondo S."/>
            <person name="Pangilinan J."/>
            <person name="Riley R."/>
            <person name="LaButti K."/>
            <person name="Andreopoulos B."/>
            <person name="Lipzen A."/>
            <person name="Chen C."/>
            <person name="Yanf M."/>
            <person name="Daum C."/>
            <person name="Ng V."/>
            <person name="Clum A."/>
            <person name="Steindorff A."/>
            <person name="Ohm R."/>
            <person name="Martin F."/>
            <person name="Silar P."/>
            <person name="Natvig D."/>
            <person name="Lalanne C."/>
            <person name="Gautier V."/>
            <person name="Ament-velasquez S.L."/>
            <person name="Kruys A."/>
            <person name="Hutchinson M.I."/>
            <person name="Powell A.J."/>
            <person name="Barry K."/>
            <person name="Miller A.N."/>
            <person name="Grigoriev I.V."/>
            <person name="Debuchy R."/>
            <person name="Gladieux P."/>
            <person name="Thoren M.H."/>
            <person name="Johannesson H."/>
        </authorList>
    </citation>
    <scope>NUCLEOTIDE SEQUENCE</scope>
    <source>
        <strain evidence="2">FGSC 1904</strain>
    </source>
</reference>
<dbReference type="CDD" id="cd15482">
    <property type="entry name" value="Sialidase_non-viral"/>
    <property type="match status" value="1"/>
</dbReference>
<dbReference type="PANTHER" id="PTHR38792">
    <property type="entry name" value="BNR/ASP-BOX REPEAT DOMAIN PROTEIN (AFU_ORTHOLOGUE AFUA_7G06430)-RELATED"/>
    <property type="match status" value="1"/>
</dbReference>
<evidence type="ECO:0000256" key="1">
    <source>
        <dbReference type="SAM" id="SignalP"/>
    </source>
</evidence>
<name>A0AAE0UHI5_SORBR</name>
<dbReference type="SUPFAM" id="SSF50939">
    <property type="entry name" value="Sialidases"/>
    <property type="match status" value="1"/>
</dbReference>
<dbReference type="AlphaFoldDB" id="A0AAE0UHI5"/>
<gene>
    <name evidence="2" type="ORF">B0T20DRAFT_344194</name>
</gene>
<dbReference type="Gene3D" id="2.120.10.10">
    <property type="match status" value="1"/>
</dbReference>
<comment type="caution">
    <text evidence="2">The sequence shown here is derived from an EMBL/GenBank/DDBJ whole genome shotgun (WGS) entry which is preliminary data.</text>
</comment>
<dbReference type="Proteomes" id="UP001281003">
    <property type="component" value="Unassembled WGS sequence"/>
</dbReference>
<dbReference type="InterPro" id="IPR036278">
    <property type="entry name" value="Sialidase_sf"/>
</dbReference>
<keyword evidence="1" id="KW-0732">Signal</keyword>
<protein>
    <submittedName>
        <fullName evidence="2">Sialidase</fullName>
    </submittedName>
</protein>